<dbReference type="AlphaFoldDB" id="A0A2U1ZZU0"/>
<accession>A0A2U1ZZU0</accession>
<dbReference type="InterPro" id="IPR021257">
    <property type="entry name" value="DUF2809"/>
</dbReference>
<gene>
    <name evidence="3" type="ORF">C8046_10380</name>
</gene>
<feature type="transmembrane region" description="Helical" evidence="2">
    <location>
        <begin position="126"/>
        <end position="146"/>
    </location>
</feature>
<reference evidence="3 4" key="1">
    <citation type="submission" date="2018-03" db="EMBL/GenBank/DDBJ databases">
        <title>Genome assembly of novel Miniimonas species PCH200.</title>
        <authorList>
            <person name="Thakur V."/>
            <person name="Kumar V."/>
            <person name="Singh D."/>
        </authorList>
    </citation>
    <scope>NUCLEOTIDE SEQUENCE [LARGE SCALE GENOMIC DNA]</scope>
    <source>
        <strain evidence="3 4">PCH200</strain>
    </source>
</reference>
<keyword evidence="4" id="KW-1185">Reference proteome</keyword>
<proteinExistence type="predicted"/>
<evidence type="ECO:0000313" key="3">
    <source>
        <dbReference type="EMBL" id="PWD52495.1"/>
    </source>
</evidence>
<keyword evidence="2" id="KW-0812">Transmembrane</keyword>
<feature type="compositionally biased region" description="Basic residues" evidence="1">
    <location>
        <begin position="30"/>
        <end position="40"/>
    </location>
</feature>
<feature type="region of interest" description="Disordered" evidence="1">
    <location>
        <begin position="30"/>
        <end position="60"/>
    </location>
</feature>
<dbReference type="Pfam" id="PF10990">
    <property type="entry name" value="DUF2809"/>
    <property type="match status" value="1"/>
</dbReference>
<protein>
    <submittedName>
        <fullName evidence="3">Uncharacterized protein</fullName>
    </submittedName>
</protein>
<dbReference type="EMBL" id="PYHR01000002">
    <property type="protein sequence ID" value="PWD52495.1"/>
    <property type="molecule type" value="Genomic_DNA"/>
</dbReference>
<feature type="transmembrane region" description="Helical" evidence="2">
    <location>
        <begin position="153"/>
        <end position="176"/>
    </location>
</feature>
<keyword evidence="2" id="KW-0472">Membrane</keyword>
<keyword evidence="2" id="KW-1133">Transmembrane helix</keyword>
<evidence type="ECO:0000256" key="1">
    <source>
        <dbReference type="SAM" id="MobiDB-lite"/>
    </source>
</evidence>
<name>A0A2U1ZZU0_9MICO</name>
<sequence length="220" mass="22569">MELDVGTEHLAVEGERVAGGAGQVEVRRHRGHGGHRRAGRGRCGTPSREVRNPLAGGAEPPRGWCRNPSAVWWGGGVSTSNDPPVRSVRRAPDPERRSRVGLALVGLVIVALGLVGRFALPGAAGDVAGGLLYAALVYVVVAMVVPRASGTRIALVALAVVLGVELLQLTGVPAAIGEAFPPARLVLGTTFVVSDLVIGAVGVALMATTDAVLARPRGSR</sequence>
<evidence type="ECO:0000256" key="2">
    <source>
        <dbReference type="SAM" id="Phobius"/>
    </source>
</evidence>
<evidence type="ECO:0000313" key="4">
    <source>
        <dbReference type="Proteomes" id="UP000245166"/>
    </source>
</evidence>
<comment type="caution">
    <text evidence="3">The sequence shown here is derived from an EMBL/GenBank/DDBJ whole genome shotgun (WGS) entry which is preliminary data.</text>
</comment>
<dbReference type="Proteomes" id="UP000245166">
    <property type="component" value="Unassembled WGS sequence"/>
</dbReference>
<organism evidence="3 4">
    <name type="scientific">Serinibacter arcticus</name>
    <dbReference type="NCBI Taxonomy" id="1655435"/>
    <lineage>
        <taxon>Bacteria</taxon>
        <taxon>Bacillati</taxon>
        <taxon>Actinomycetota</taxon>
        <taxon>Actinomycetes</taxon>
        <taxon>Micrococcales</taxon>
        <taxon>Beutenbergiaceae</taxon>
        <taxon>Serinibacter</taxon>
    </lineage>
</organism>
<feature type="transmembrane region" description="Helical" evidence="2">
    <location>
        <begin position="196"/>
        <end position="214"/>
    </location>
</feature>
<feature type="transmembrane region" description="Helical" evidence="2">
    <location>
        <begin position="100"/>
        <end position="120"/>
    </location>
</feature>